<dbReference type="AlphaFoldDB" id="A0A926IF42"/>
<proteinExistence type="inferred from homology"/>
<dbReference type="Gene3D" id="3.90.226.10">
    <property type="entry name" value="2-enoyl-CoA Hydratase, Chain A, domain 1"/>
    <property type="match status" value="1"/>
</dbReference>
<dbReference type="InterPro" id="IPR029045">
    <property type="entry name" value="ClpP/crotonase-like_dom_sf"/>
</dbReference>
<keyword evidence="5" id="KW-0720">Serine protease</keyword>
<dbReference type="PANTHER" id="PTHR10381:SF70">
    <property type="entry name" value="ATP-DEPENDENT CLP PROTEASE PROTEOLYTIC SUBUNIT"/>
    <property type="match status" value="1"/>
</dbReference>
<dbReference type="NCBIfam" id="NF045542">
    <property type="entry name" value="Clp_rel_HeadMat"/>
    <property type="match status" value="1"/>
</dbReference>
<evidence type="ECO:0000256" key="1">
    <source>
        <dbReference type="ARBA" id="ARBA00007039"/>
    </source>
</evidence>
<dbReference type="PANTHER" id="PTHR10381">
    <property type="entry name" value="ATP-DEPENDENT CLP PROTEASE PROTEOLYTIC SUBUNIT"/>
    <property type="match status" value="1"/>
</dbReference>
<dbReference type="GO" id="GO:0009368">
    <property type="term" value="C:endopeptidase Clp complex"/>
    <property type="evidence" value="ECO:0007669"/>
    <property type="project" value="TreeGrafter"/>
</dbReference>
<keyword evidence="3 7" id="KW-0645">Protease</keyword>
<gene>
    <name evidence="7" type="ORF">H8707_07535</name>
</gene>
<dbReference type="Proteomes" id="UP000601171">
    <property type="component" value="Unassembled WGS sequence"/>
</dbReference>
<dbReference type="InterPro" id="IPR001907">
    <property type="entry name" value="ClpP"/>
</dbReference>
<dbReference type="GO" id="GO:0051117">
    <property type="term" value="F:ATPase binding"/>
    <property type="evidence" value="ECO:0007669"/>
    <property type="project" value="TreeGrafter"/>
</dbReference>
<evidence type="ECO:0000313" key="8">
    <source>
        <dbReference type="Proteomes" id="UP000601171"/>
    </source>
</evidence>
<evidence type="ECO:0000256" key="6">
    <source>
        <dbReference type="RuleBase" id="RU003567"/>
    </source>
</evidence>
<dbReference type="SUPFAM" id="SSF52096">
    <property type="entry name" value="ClpP/crotonase"/>
    <property type="match status" value="1"/>
</dbReference>
<comment type="similarity">
    <text evidence="1 6">Belongs to the peptidase S14 family.</text>
</comment>
<dbReference type="GO" id="GO:0006515">
    <property type="term" value="P:protein quality control for misfolded or incompletely synthesized proteins"/>
    <property type="evidence" value="ECO:0007669"/>
    <property type="project" value="TreeGrafter"/>
</dbReference>
<accession>A0A926IF42</accession>
<protein>
    <recommendedName>
        <fullName evidence="6">ATP-dependent Clp protease proteolytic subunit</fullName>
    </recommendedName>
</protein>
<dbReference type="GO" id="GO:0004176">
    <property type="term" value="F:ATP-dependent peptidase activity"/>
    <property type="evidence" value="ECO:0007669"/>
    <property type="project" value="InterPro"/>
</dbReference>
<evidence type="ECO:0000313" key="7">
    <source>
        <dbReference type="EMBL" id="MBC8588087.1"/>
    </source>
</evidence>
<reference evidence="7" key="1">
    <citation type="submission" date="2020-08" db="EMBL/GenBank/DDBJ databases">
        <title>Genome public.</title>
        <authorList>
            <person name="Liu C."/>
            <person name="Sun Q."/>
        </authorList>
    </citation>
    <scope>NUCLEOTIDE SEQUENCE</scope>
    <source>
        <strain evidence="7">BX21</strain>
    </source>
</reference>
<organism evidence="7 8">
    <name type="scientific">Paratissierella segnis</name>
    <dbReference type="NCBI Taxonomy" id="2763679"/>
    <lineage>
        <taxon>Bacteria</taxon>
        <taxon>Bacillati</taxon>
        <taxon>Bacillota</taxon>
        <taxon>Tissierellia</taxon>
        <taxon>Tissierellales</taxon>
        <taxon>Tissierellaceae</taxon>
        <taxon>Paratissierella</taxon>
    </lineage>
</organism>
<dbReference type="InterPro" id="IPR023562">
    <property type="entry name" value="ClpP/TepA"/>
</dbReference>
<evidence type="ECO:0000256" key="5">
    <source>
        <dbReference type="ARBA" id="ARBA00022825"/>
    </source>
</evidence>
<dbReference type="GO" id="GO:0004252">
    <property type="term" value="F:serine-type endopeptidase activity"/>
    <property type="evidence" value="ECO:0007669"/>
    <property type="project" value="InterPro"/>
</dbReference>
<sequence length="231" mass="25341">MKVNIKGPIISNSEAWIYEWFGIEATSPNSVNKVLESAKGEDVEVEINSGGGSVFAGSEIYTALKSYQGNVTVRIVGLAASAASVIAMAGKKIIMSPTAQMMVHNVSSYAEGDYRSMEHTAEVLKSANNTIANAYRIKTGKTQEELLSLMDSETWMTAEKAKELGFIDEVMFENDIQLVASTDYSGMLPLEVINKIRNTIKNPINSEKNESDILMAKFNYLKLKGDVKHEV</sequence>
<dbReference type="CDD" id="cd07016">
    <property type="entry name" value="S14_ClpP_1"/>
    <property type="match status" value="1"/>
</dbReference>
<evidence type="ECO:0000256" key="2">
    <source>
        <dbReference type="ARBA" id="ARBA00022490"/>
    </source>
</evidence>
<dbReference type="RefSeq" id="WP_262429541.1">
    <property type="nucleotide sequence ID" value="NZ_JACRTG010000018.1"/>
</dbReference>
<evidence type="ECO:0000256" key="4">
    <source>
        <dbReference type="ARBA" id="ARBA00022801"/>
    </source>
</evidence>
<evidence type="ECO:0000256" key="3">
    <source>
        <dbReference type="ARBA" id="ARBA00022670"/>
    </source>
</evidence>
<dbReference type="EMBL" id="JACRTG010000018">
    <property type="protein sequence ID" value="MBC8588087.1"/>
    <property type="molecule type" value="Genomic_DNA"/>
</dbReference>
<keyword evidence="2" id="KW-0963">Cytoplasm</keyword>
<dbReference type="PRINTS" id="PR00127">
    <property type="entry name" value="CLPPROTEASEP"/>
</dbReference>
<dbReference type="Pfam" id="PF00574">
    <property type="entry name" value="CLP_protease"/>
    <property type="match status" value="1"/>
</dbReference>
<name>A0A926IF42_9FIRM</name>
<keyword evidence="4" id="KW-0378">Hydrolase</keyword>
<keyword evidence="8" id="KW-1185">Reference proteome</keyword>
<comment type="caution">
    <text evidence="7">The sequence shown here is derived from an EMBL/GenBank/DDBJ whole genome shotgun (WGS) entry which is preliminary data.</text>
</comment>